<keyword evidence="3" id="KW-1185">Reference proteome</keyword>
<proteinExistence type="predicted"/>
<dbReference type="Proteomes" id="UP001596413">
    <property type="component" value="Unassembled WGS sequence"/>
</dbReference>
<evidence type="ECO:0000256" key="1">
    <source>
        <dbReference type="SAM" id="MobiDB-lite"/>
    </source>
</evidence>
<gene>
    <name evidence="2" type="ORF">ACFQLX_14125</name>
</gene>
<feature type="compositionally biased region" description="Acidic residues" evidence="1">
    <location>
        <begin position="135"/>
        <end position="147"/>
    </location>
</feature>
<feature type="compositionally biased region" description="Pro residues" evidence="1">
    <location>
        <begin position="150"/>
        <end position="172"/>
    </location>
</feature>
<accession>A0ABW2GKB5</accession>
<organism evidence="2 3">
    <name type="scientific">Streptomyces polyrhachis</name>
    <dbReference type="NCBI Taxonomy" id="1282885"/>
    <lineage>
        <taxon>Bacteria</taxon>
        <taxon>Bacillati</taxon>
        <taxon>Actinomycetota</taxon>
        <taxon>Actinomycetes</taxon>
        <taxon>Kitasatosporales</taxon>
        <taxon>Streptomycetaceae</taxon>
        <taxon>Streptomyces</taxon>
    </lineage>
</organism>
<evidence type="ECO:0000313" key="3">
    <source>
        <dbReference type="Proteomes" id="UP001596413"/>
    </source>
</evidence>
<sequence length="494" mass="53112">MGTTPTEQLLCATVAALMDAAGESGDELAKVLGATPAELAERQRGHAVWTLADCDVLAGHYGITVSDLLAGPRLALAARSAAQVPDVVRGEAQPCVLCGGPATATVEGFAQHLDPQECFGGEGEAEAAEEARSEEAEEAEEAEEEAPAAEPVPEPPAPAAPAPRRPPAPARPPAGSDQLPLDEVYNVVVAEATKAGGDLEAAETALAKRAITDAMALWDLTRVASRYDVLMRPPRPDILRKRSRNGADEIWEARPKWRHPERPERGAEVAVLDVNGAYLAALKTHLPHKQLEYDDSGAFDRGRSGVYLITPPAWEHPELPSPLGARETAGELWVTDATLRLLLRLSGPRYGLCEAPVIHESWTGAGSESLLERFRRTLATVRDEALAEGDALTLHYVKSMYSKFVATCGESSANRVMERPEWMHIIHSQAFANLWWKAHRAHEAGLTVVAVSGTDELHVTGGDWREVFAEGRGLTQVKLKTVLRPAARTAEGEG</sequence>
<reference evidence="3" key="1">
    <citation type="journal article" date="2019" name="Int. J. Syst. Evol. Microbiol.">
        <title>The Global Catalogue of Microorganisms (GCM) 10K type strain sequencing project: providing services to taxonomists for standard genome sequencing and annotation.</title>
        <authorList>
            <consortium name="The Broad Institute Genomics Platform"/>
            <consortium name="The Broad Institute Genome Sequencing Center for Infectious Disease"/>
            <person name="Wu L."/>
            <person name="Ma J."/>
        </authorList>
    </citation>
    <scope>NUCLEOTIDE SEQUENCE [LARGE SCALE GENOMIC DNA]</scope>
    <source>
        <strain evidence="3">CGMCC 1.13681</strain>
    </source>
</reference>
<evidence type="ECO:0000313" key="2">
    <source>
        <dbReference type="EMBL" id="MFC7219297.1"/>
    </source>
</evidence>
<feature type="region of interest" description="Disordered" evidence="1">
    <location>
        <begin position="115"/>
        <end position="179"/>
    </location>
</feature>
<name>A0ABW2GKB5_9ACTN</name>
<protein>
    <submittedName>
        <fullName evidence="2">Transcriptional regulator</fullName>
    </submittedName>
</protein>
<comment type="caution">
    <text evidence="2">The sequence shown here is derived from an EMBL/GenBank/DDBJ whole genome shotgun (WGS) entry which is preliminary data.</text>
</comment>
<dbReference type="RefSeq" id="WP_386414872.1">
    <property type="nucleotide sequence ID" value="NZ_JBHSZO010000019.1"/>
</dbReference>
<dbReference type="EMBL" id="JBHSZO010000019">
    <property type="protein sequence ID" value="MFC7219297.1"/>
    <property type="molecule type" value="Genomic_DNA"/>
</dbReference>